<dbReference type="AlphaFoldDB" id="M7NRJ5"/>
<dbReference type="eggNOG" id="ENOG502ZUK4">
    <property type="taxonomic scope" value="Bacteria"/>
</dbReference>
<protein>
    <recommendedName>
        <fullName evidence="5">DUF3575 domain-containing protein</fullName>
    </recommendedName>
</protein>
<evidence type="ECO:0000256" key="1">
    <source>
        <dbReference type="SAM" id="Phobius"/>
    </source>
</evidence>
<evidence type="ECO:0000256" key="2">
    <source>
        <dbReference type="SAM" id="SignalP"/>
    </source>
</evidence>
<accession>M7NRJ5</accession>
<evidence type="ECO:0008006" key="5">
    <source>
        <dbReference type="Google" id="ProtNLM"/>
    </source>
</evidence>
<keyword evidence="1" id="KW-1133">Transmembrane helix</keyword>
<comment type="caution">
    <text evidence="3">The sequence shown here is derived from an EMBL/GenBank/DDBJ whole genome shotgun (WGS) entry which is preliminary data.</text>
</comment>
<keyword evidence="4" id="KW-1185">Reference proteome</keyword>
<keyword evidence="2" id="KW-0732">Signal</keyword>
<dbReference type="STRING" id="1279009.ADICEAN_03751"/>
<keyword evidence="1" id="KW-0812">Transmembrane</keyword>
<dbReference type="EMBL" id="AODQ01000143">
    <property type="protein sequence ID" value="EMR01129.1"/>
    <property type="molecule type" value="Genomic_DNA"/>
</dbReference>
<name>M7NRJ5_9BACT</name>
<evidence type="ECO:0000313" key="4">
    <source>
        <dbReference type="Proteomes" id="UP000011910"/>
    </source>
</evidence>
<reference evidence="3 4" key="1">
    <citation type="journal article" date="2013" name="Genome Announc.">
        <title>Draft Genome Sequence of Cesiribacter andamanensis Strain AMV16T, Isolated from a Soil Sample from a Mud Volcano in the Andaman Islands, India.</title>
        <authorList>
            <person name="Shivaji S."/>
            <person name="Ara S."/>
            <person name="Begum Z."/>
            <person name="Srinivas T.N."/>
            <person name="Singh A."/>
            <person name="Kumar Pinnaka A."/>
        </authorList>
    </citation>
    <scope>NUCLEOTIDE SEQUENCE [LARGE SCALE GENOMIC DNA]</scope>
    <source>
        <strain evidence="3 4">AMV16</strain>
    </source>
</reference>
<dbReference type="OrthoDB" id="836926at2"/>
<dbReference type="RefSeq" id="WP_009197130.1">
    <property type="nucleotide sequence ID" value="NZ_AODQ01000143.1"/>
</dbReference>
<sequence length="243" mass="27142">MMNTCRRIVVLLFSLVCVQMLAACSSLSESAKFELNEGYYKEKRLGADRQVYVYASEDTLVAFPVQKRGEQLAVDTAAATALAFPAVASGQGLPAQTYHAYSFDLDVLAIPFKYRPTTVGHPRQLGTQFSGALYAGYRTDRYRIRYRHTPLGIAHRRITHYGYSIGLFSGIGAEPINPWVTRNRYADEYDGVVWMNGLAAIIGINSFTFGLAIGADRLLDRNRSIWIYQNRPWLGLAVGLNLN</sequence>
<gene>
    <name evidence="3" type="ORF">ADICEAN_03751</name>
</gene>
<feature type="signal peptide" evidence="2">
    <location>
        <begin position="1"/>
        <end position="22"/>
    </location>
</feature>
<keyword evidence="1" id="KW-0472">Membrane</keyword>
<feature type="transmembrane region" description="Helical" evidence="1">
    <location>
        <begin position="192"/>
        <end position="215"/>
    </location>
</feature>
<dbReference type="Proteomes" id="UP000011910">
    <property type="component" value="Unassembled WGS sequence"/>
</dbReference>
<feature type="chain" id="PRO_5004082447" description="DUF3575 domain-containing protein" evidence="2">
    <location>
        <begin position="23"/>
        <end position="243"/>
    </location>
</feature>
<evidence type="ECO:0000313" key="3">
    <source>
        <dbReference type="EMBL" id="EMR01129.1"/>
    </source>
</evidence>
<proteinExistence type="predicted"/>
<organism evidence="3 4">
    <name type="scientific">Cesiribacter andamanensis AMV16</name>
    <dbReference type="NCBI Taxonomy" id="1279009"/>
    <lineage>
        <taxon>Bacteria</taxon>
        <taxon>Pseudomonadati</taxon>
        <taxon>Bacteroidota</taxon>
        <taxon>Cytophagia</taxon>
        <taxon>Cytophagales</taxon>
        <taxon>Cesiribacteraceae</taxon>
        <taxon>Cesiribacter</taxon>
    </lineage>
</organism>
<dbReference type="PROSITE" id="PS51257">
    <property type="entry name" value="PROKAR_LIPOPROTEIN"/>
    <property type="match status" value="1"/>
</dbReference>